<name>A0AA40DTD1_9PEZI</name>
<organism evidence="2 3">
    <name type="scientific">Lasiosphaeris hirsuta</name>
    <dbReference type="NCBI Taxonomy" id="260670"/>
    <lineage>
        <taxon>Eukaryota</taxon>
        <taxon>Fungi</taxon>
        <taxon>Dikarya</taxon>
        <taxon>Ascomycota</taxon>
        <taxon>Pezizomycotina</taxon>
        <taxon>Sordariomycetes</taxon>
        <taxon>Sordariomycetidae</taxon>
        <taxon>Sordariales</taxon>
        <taxon>Lasiosphaeriaceae</taxon>
        <taxon>Lasiosphaeris</taxon>
    </lineage>
</organism>
<feature type="region of interest" description="Disordered" evidence="1">
    <location>
        <begin position="403"/>
        <end position="424"/>
    </location>
</feature>
<proteinExistence type="predicted"/>
<accession>A0AA40DTD1</accession>
<dbReference type="AlphaFoldDB" id="A0AA40DTD1"/>
<evidence type="ECO:0000256" key="1">
    <source>
        <dbReference type="SAM" id="MobiDB-lite"/>
    </source>
</evidence>
<comment type="caution">
    <text evidence="2">The sequence shown here is derived from an EMBL/GenBank/DDBJ whole genome shotgun (WGS) entry which is preliminary data.</text>
</comment>
<gene>
    <name evidence="2" type="ORF">B0H67DRAFT_584644</name>
</gene>
<dbReference type="Pfam" id="PF10253">
    <property type="entry name" value="PRCC"/>
    <property type="match status" value="1"/>
</dbReference>
<sequence length="424" mass="43490">MGLVDYSDSDSEPGPTQQQQQPKAQPQSSAASGTKKPFQKLINRSAPGAGSNKIVVHLPTASTADGDAEGPGPPAKRAKTAGGGSRFSALGTFLPAPKKNNASLAAGKPAAGSGSGGSRAGGTPAPGMHLKTAAEPAFQRRAAEDDDYDNDGDAGSGFASGGLGVPAPKKTHSGPTIPEGQKPEAEVKLVGKPLMFKPLSVSRKPVKKKVPGAGVKKGGGAGPASVSAAALAAAAAAAVSSPPKKVSLFSMDDDDDAAARIAMAEQREASGVYEPLFSTTTPAADAALLDDENEFTSPYETYAAPAPATNTQSLHNMADDLNLSSKARRELFGRDNGTNADFAIPAGARVLSFSMEQEYEHNEALRTAGAGQDAVYNPVRSIAPGKHSLRQVVNMVQNNQSALEDSFARGRNNRSDAAGRYGWK</sequence>
<protein>
    <submittedName>
        <fullName evidence="2">Mitotic checkpoint regulator, MAD2B-interacting-domain-containing protein</fullName>
    </submittedName>
</protein>
<reference evidence="2" key="1">
    <citation type="submission" date="2023-06" db="EMBL/GenBank/DDBJ databases">
        <title>Genome-scale phylogeny and comparative genomics of the fungal order Sordariales.</title>
        <authorList>
            <consortium name="Lawrence Berkeley National Laboratory"/>
            <person name="Hensen N."/>
            <person name="Bonometti L."/>
            <person name="Westerberg I."/>
            <person name="Brannstrom I.O."/>
            <person name="Guillou S."/>
            <person name="Cros-Aarteil S."/>
            <person name="Calhoun S."/>
            <person name="Haridas S."/>
            <person name="Kuo A."/>
            <person name="Mondo S."/>
            <person name="Pangilinan J."/>
            <person name="Riley R."/>
            <person name="Labutti K."/>
            <person name="Andreopoulos B."/>
            <person name="Lipzen A."/>
            <person name="Chen C."/>
            <person name="Yanf M."/>
            <person name="Daum C."/>
            <person name="Ng V."/>
            <person name="Clum A."/>
            <person name="Steindorff A."/>
            <person name="Ohm R."/>
            <person name="Martin F."/>
            <person name="Silar P."/>
            <person name="Natvig D."/>
            <person name="Lalanne C."/>
            <person name="Gautier V."/>
            <person name="Ament-Velasquez S.L."/>
            <person name="Kruys A."/>
            <person name="Hutchinson M.I."/>
            <person name="Powell A.J."/>
            <person name="Barry K."/>
            <person name="Miller A.N."/>
            <person name="Grigoriev I.V."/>
            <person name="Debuchy R."/>
            <person name="Gladieux P."/>
            <person name="Thoren M.H."/>
            <person name="Johannesson H."/>
        </authorList>
    </citation>
    <scope>NUCLEOTIDE SEQUENCE</scope>
    <source>
        <strain evidence="2">SMH4607-1</strain>
    </source>
</reference>
<feature type="compositionally biased region" description="Gly residues" evidence="1">
    <location>
        <begin position="154"/>
        <end position="164"/>
    </location>
</feature>
<dbReference type="EMBL" id="JAUKUA010000005">
    <property type="protein sequence ID" value="KAK0711213.1"/>
    <property type="molecule type" value="Genomic_DNA"/>
</dbReference>
<keyword evidence="3" id="KW-1185">Reference proteome</keyword>
<evidence type="ECO:0000313" key="3">
    <source>
        <dbReference type="Proteomes" id="UP001172102"/>
    </source>
</evidence>
<dbReference type="InterPro" id="IPR018800">
    <property type="entry name" value="PRCC"/>
</dbReference>
<feature type="region of interest" description="Disordered" evidence="1">
    <location>
        <begin position="1"/>
        <end position="184"/>
    </location>
</feature>
<evidence type="ECO:0000313" key="2">
    <source>
        <dbReference type="EMBL" id="KAK0711213.1"/>
    </source>
</evidence>
<feature type="compositionally biased region" description="Low complexity" evidence="1">
    <location>
        <begin position="15"/>
        <end position="32"/>
    </location>
</feature>
<feature type="compositionally biased region" description="Low complexity" evidence="1">
    <location>
        <begin position="102"/>
        <end position="112"/>
    </location>
</feature>
<dbReference type="Proteomes" id="UP001172102">
    <property type="component" value="Unassembled WGS sequence"/>
</dbReference>